<accession>A0A133ZJA9</accession>
<feature type="compositionally biased region" description="Low complexity" evidence="1">
    <location>
        <begin position="168"/>
        <end position="190"/>
    </location>
</feature>
<dbReference type="STRING" id="467210.HMPREF1866_02057"/>
<dbReference type="Proteomes" id="UP000070394">
    <property type="component" value="Unassembled WGS sequence"/>
</dbReference>
<sequence length="289" mass="29333">MNKGVENFFIWVYISANEIKFIKKEISFMRLSNIKKLVVSVGLALGLVSGSMVAFGAPSQVITPGQSTAATALGGVNSQVIENGNKRIVIVGEGQEAPSQVITPGQSTVVTNPGGVNSQVIEDGNTRIVIVGEGQKAPSQVITPGAATNTQIRRATYSNATVSNATISNATRSNASSSSSSSSRGRSSGSSYGGGSARPVSTNNTNTTNNVGPNGNSYNSNTANTNTRNVGPAGANNNGATKGDVTAAKRGRLNVPKTADASAMGLYAALLGLSAVGGALVVATKKKEN</sequence>
<evidence type="ECO:0000256" key="1">
    <source>
        <dbReference type="SAM" id="MobiDB-lite"/>
    </source>
</evidence>
<keyword evidence="2" id="KW-0472">Membrane</keyword>
<evidence type="ECO:0000256" key="2">
    <source>
        <dbReference type="SAM" id="Phobius"/>
    </source>
</evidence>
<keyword evidence="2" id="KW-0812">Transmembrane</keyword>
<organism evidence="3 4">
    <name type="scientific">Lachnoanaerobaculum saburreum</name>
    <dbReference type="NCBI Taxonomy" id="467210"/>
    <lineage>
        <taxon>Bacteria</taxon>
        <taxon>Bacillati</taxon>
        <taxon>Bacillota</taxon>
        <taxon>Clostridia</taxon>
        <taxon>Lachnospirales</taxon>
        <taxon>Lachnospiraceae</taxon>
        <taxon>Lachnoanaerobaculum</taxon>
    </lineage>
</organism>
<proteinExistence type="predicted"/>
<name>A0A133ZJA9_9FIRM</name>
<evidence type="ECO:0000313" key="3">
    <source>
        <dbReference type="EMBL" id="KXB55517.1"/>
    </source>
</evidence>
<feature type="compositionally biased region" description="Low complexity" evidence="1">
    <location>
        <begin position="197"/>
        <end position="240"/>
    </location>
</feature>
<feature type="region of interest" description="Disordered" evidence="1">
    <location>
        <begin position="168"/>
        <end position="244"/>
    </location>
</feature>
<evidence type="ECO:0000313" key="4">
    <source>
        <dbReference type="Proteomes" id="UP000070394"/>
    </source>
</evidence>
<feature type="transmembrane region" description="Helical" evidence="2">
    <location>
        <begin position="264"/>
        <end position="283"/>
    </location>
</feature>
<dbReference type="PATRIC" id="fig|467210.3.peg.2035"/>
<dbReference type="NCBIfam" id="TIGR03063">
    <property type="entry name" value="srtB_target"/>
    <property type="match status" value="1"/>
</dbReference>
<dbReference type="AlphaFoldDB" id="A0A133ZJA9"/>
<keyword evidence="2" id="KW-1133">Transmembrane helix</keyword>
<reference evidence="4" key="1">
    <citation type="submission" date="2016-01" db="EMBL/GenBank/DDBJ databases">
        <authorList>
            <person name="Mitreva M."/>
            <person name="Pepin K.H."/>
            <person name="Mihindukulasuriya K.A."/>
            <person name="Fulton R."/>
            <person name="Fronick C."/>
            <person name="O'Laughlin M."/>
            <person name="Miner T."/>
            <person name="Herter B."/>
            <person name="Rosa B.A."/>
            <person name="Cordes M."/>
            <person name="Tomlinson C."/>
            <person name="Wollam A."/>
            <person name="Palsikar V.B."/>
            <person name="Mardis E.R."/>
            <person name="Wilson R.K."/>
        </authorList>
    </citation>
    <scope>NUCLEOTIDE SEQUENCE [LARGE SCALE GENOMIC DNA]</scope>
    <source>
        <strain evidence="4">DNF00896</strain>
    </source>
</reference>
<comment type="caution">
    <text evidence="3">The sequence shown here is derived from an EMBL/GenBank/DDBJ whole genome shotgun (WGS) entry which is preliminary data.</text>
</comment>
<dbReference type="EMBL" id="LSDA01000111">
    <property type="protein sequence ID" value="KXB55517.1"/>
    <property type="molecule type" value="Genomic_DNA"/>
</dbReference>
<dbReference type="InterPro" id="IPR017502">
    <property type="entry name" value="Sortase_SrtB_target"/>
</dbReference>
<protein>
    <submittedName>
        <fullName evidence="3">Sortase B cell surface sorting signal</fullName>
    </submittedName>
</protein>
<keyword evidence="4" id="KW-1185">Reference proteome</keyword>
<gene>
    <name evidence="3" type="ORF">HMPREF1866_02057</name>
</gene>